<dbReference type="Proteomes" id="UP000188320">
    <property type="component" value="Unassembled WGS sequence"/>
</dbReference>
<organism evidence="1 2">
    <name type="scientific">Zancudomyces culisetae</name>
    <name type="common">Gut fungus</name>
    <name type="synonym">Smittium culisetae</name>
    <dbReference type="NCBI Taxonomy" id="1213189"/>
    <lineage>
        <taxon>Eukaryota</taxon>
        <taxon>Fungi</taxon>
        <taxon>Fungi incertae sedis</taxon>
        <taxon>Zoopagomycota</taxon>
        <taxon>Kickxellomycotina</taxon>
        <taxon>Harpellomycetes</taxon>
        <taxon>Harpellales</taxon>
        <taxon>Legeriomycetaceae</taxon>
        <taxon>Zancudomyces</taxon>
    </lineage>
</organism>
<dbReference type="AlphaFoldDB" id="A0A1R1PZR1"/>
<dbReference type="EMBL" id="LSSK01000001">
    <property type="protein sequence ID" value="OMH86430.1"/>
    <property type="molecule type" value="Genomic_DNA"/>
</dbReference>
<evidence type="ECO:0000313" key="2">
    <source>
        <dbReference type="Proteomes" id="UP000188320"/>
    </source>
</evidence>
<comment type="caution">
    <text evidence="1">The sequence shown here is derived from an EMBL/GenBank/DDBJ whole genome shotgun (WGS) entry which is preliminary data.</text>
</comment>
<name>A0A1R1PZR1_ZANCU</name>
<keyword evidence="2" id="KW-1185">Reference proteome</keyword>
<sequence>MPKRDDNFDASHRTGVGLNIEVGASGSERQIRGNSQNDIYNLERTNFEADIGCVGNSIQRKGDFQEYQNESNMTGSCCGRNADPTSDFTNILKPAIHE</sequence>
<evidence type="ECO:0000313" key="1">
    <source>
        <dbReference type="EMBL" id="OMH86430.1"/>
    </source>
</evidence>
<accession>A0A1R1PZR1</accession>
<protein>
    <submittedName>
        <fullName evidence="1">Uncharacterized protein</fullName>
    </submittedName>
</protein>
<proteinExistence type="predicted"/>
<reference evidence="2" key="1">
    <citation type="submission" date="2017-01" db="EMBL/GenBank/DDBJ databases">
        <authorList>
            <person name="Wang Y."/>
            <person name="White M."/>
            <person name="Kvist S."/>
            <person name="Moncalvo J.-M."/>
        </authorList>
    </citation>
    <scope>NUCLEOTIDE SEQUENCE [LARGE SCALE GENOMIC DNA]</scope>
    <source>
        <strain evidence="2">COL-18-3</strain>
    </source>
</reference>
<gene>
    <name evidence="1" type="ORF">AX774_g18</name>
</gene>